<gene>
    <name evidence="4" type="primary">PDPN</name>
</gene>
<dbReference type="PANTHER" id="PTHR47390:SF1">
    <property type="entry name" value="PODOPLANIN"/>
    <property type="match status" value="1"/>
</dbReference>
<keyword evidence="2" id="KW-0732">Signal</keyword>
<evidence type="ECO:0000256" key="1">
    <source>
        <dbReference type="SAM" id="Phobius"/>
    </source>
</evidence>
<keyword evidence="1" id="KW-0472">Membrane</keyword>
<dbReference type="RefSeq" id="XP_012860767.2">
    <property type="nucleotide sequence ID" value="XM_013005313.2"/>
</dbReference>
<dbReference type="Proteomes" id="UP000694863">
    <property type="component" value="Unplaced"/>
</dbReference>
<name>A0ABM0ZR19_ECHTE</name>
<evidence type="ECO:0000256" key="2">
    <source>
        <dbReference type="SAM" id="SignalP"/>
    </source>
</evidence>
<accession>A0ABM0ZR19</accession>
<keyword evidence="1" id="KW-1133">Transmembrane helix</keyword>
<sequence>MLKVRVLLFVFGSASLGLLAQGASTSQPEDDIVTMGTEGGSVTLGIEDGTKTPGAEDTTKEATGLTTLGDLKQTVSGETQTIIEKDGLATITLVGVIVGVLIAVCLVGGVILVAVRRMSGGYS</sequence>
<feature type="transmembrane region" description="Helical" evidence="1">
    <location>
        <begin position="88"/>
        <end position="115"/>
    </location>
</feature>
<reference evidence="4" key="1">
    <citation type="submission" date="2025-08" db="UniProtKB">
        <authorList>
            <consortium name="RefSeq"/>
        </authorList>
    </citation>
    <scope>IDENTIFICATION</scope>
</reference>
<evidence type="ECO:0000313" key="3">
    <source>
        <dbReference type="Proteomes" id="UP000694863"/>
    </source>
</evidence>
<dbReference type="GeneID" id="101660151"/>
<evidence type="ECO:0000313" key="4">
    <source>
        <dbReference type="RefSeq" id="XP_012860767.2"/>
    </source>
</evidence>
<dbReference type="Pfam" id="PF05808">
    <property type="entry name" value="Podoplanin"/>
    <property type="match status" value="2"/>
</dbReference>
<feature type="signal peptide" evidence="2">
    <location>
        <begin position="1"/>
        <end position="22"/>
    </location>
</feature>
<protein>
    <submittedName>
        <fullName evidence="4">Podoplanin</fullName>
    </submittedName>
</protein>
<keyword evidence="1" id="KW-0812">Transmembrane</keyword>
<feature type="chain" id="PRO_5046334155" evidence="2">
    <location>
        <begin position="23"/>
        <end position="123"/>
    </location>
</feature>
<dbReference type="PANTHER" id="PTHR47390">
    <property type="entry name" value="PODOPLANIN"/>
    <property type="match status" value="1"/>
</dbReference>
<proteinExistence type="predicted"/>
<dbReference type="InterPro" id="IPR052684">
    <property type="entry name" value="Podoplanin_domain"/>
</dbReference>
<keyword evidence="3" id="KW-1185">Reference proteome</keyword>
<organism evidence="3 4">
    <name type="scientific">Echinops telfairi</name>
    <name type="common">Lesser hedgehog tenrec</name>
    <dbReference type="NCBI Taxonomy" id="9371"/>
    <lineage>
        <taxon>Eukaryota</taxon>
        <taxon>Metazoa</taxon>
        <taxon>Chordata</taxon>
        <taxon>Craniata</taxon>
        <taxon>Vertebrata</taxon>
        <taxon>Euteleostomi</taxon>
        <taxon>Mammalia</taxon>
        <taxon>Eutheria</taxon>
        <taxon>Afrotheria</taxon>
        <taxon>Tenrecidae</taxon>
        <taxon>Tenrecinae</taxon>
        <taxon>Echinops</taxon>
    </lineage>
</organism>